<sequence length="657" mass="70647">MKFKEAVALLLALSCGRAAAYAVPKPNTLSSRQANSALDNSLFLRRAFHSSAVLNGRVYIDGGEFSYSTNNSVVYQYSNNLLFIDLARNWTNTSVVLYSAAKPRAVPSLRNGGIWVDKENGVLYTGFAGVNSQLGNGASHPQGLWSFTPDSTGAGSWKNLNGSSDMRFTAIPRPFNGQVASGDGSGFFLGGTVGNETSTQVPISGLVTYDFESGRAKNTTVSGVSTGGIGISGRMIYVPNFGSNGILVAMGGDRAGQSEQDEDDLIAFSTVRIYDLGSGTWHEQKTSGNVPLPRKDFCLAGVASSGRTYEMLVYGGWNGNFGSQAIPYDEAFVFSIPGFYWVKASYPAIRPRHGLTCNSVGGGQILAIGGVDTTQDDASSPHTAGFNTPDPRPHSLAIFDMASLNWKSSYTARPQMYIAAPEIRSHYTNNDFQPTSGFDSPKLAAIFSASSFDENAGETPSRHRHSNVGAIAGCVVGGIAACALAGVVICLFSRCHRRRKHRKAMKEAPAKAQRRSFYTCGPRRAQSTVVPRLNGDVQQHEEKIMGSRETSGESPDVLRGMANSPDLHEARVVGNEPFSSTTSTARQTSEAAVNPVEGEGSSPVSSQKNEDRNDRNDRNERIETIKRDERTEDRELYGEGPMGEDRPEGTRTAAELL</sequence>
<accession>A0AA39WPW7</accession>
<evidence type="ECO:0000256" key="3">
    <source>
        <dbReference type="SAM" id="MobiDB-lite"/>
    </source>
</evidence>
<feature type="compositionally biased region" description="Basic and acidic residues" evidence="3">
    <location>
        <begin position="608"/>
        <end position="649"/>
    </location>
</feature>
<dbReference type="AlphaFoldDB" id="A0AA39WPW7"/>
<gene>
    <name evidence="6" type="ORF">B0T14DRAFT_566193</name>
</gene>
<reference evidence="6" key="1">
    <citation type="submission" date="2023-06" db="EMBL/GenBank/DDBJ databases">
        <title>Genome-scale phylogeny and comparative genomics of the fungal order Sordariales.</title>
        <authorList>
            <consortium name="Lawrence Berkeley National Laboratory"/>
            <person name="Hensen N."/>
            <person name="Bonometti L."/>
            <person name="Westerberg I."/>
            <person name="Brannstrom I.O."/>
            <person name="Guillou S."/>
            <person name="Cros-Aarteil S."/>
            <person name="Calhoun S."/>
            <person name="Haridas S."/>
            <person name="Kuo A."/>
            <person name="Mondo S."/>
            <person name="Pangilinan J."/>
            <person name="Riley R."/>
            <person name="Labutti K."/>
            <person name="Andreopoulos B."/>
            <person name="Lipzen A."/>
            <person name="Chen C."/>
            <person name="Yanf M."/>
            <person name="Daum C."/>
            <person name="Ng V."/>
            <person name="Clum A."/>
            <person name="Steindorff A."/>
            <person name="Ohm R."/>
            <person name="Martin F."/>
            <person name="Silar P."/>
            <person name="Natvig D."/>
            <person name="Lalanne C."/>
            <person name="Gautier V."/>
            <person name="Ament-Velasquez S.L."/>
            <person name="Kruys A."/>
            <person name="Hutchinson M.I."/>
            <person name="Powell A.J."/>
            <person name="Barry K."/>
            <person name="Miller A.N."/>
            <person name="Grigoriev I.V."/>
            <person name="Debuchy R."/>
            <person name="Gladieux P."/>
            <person name="Thoren M.H."/>
            <person name="Johannesson H."/>
        </authorList>
    </citation>
    <scope>NUCLEOTIDE SEQUENCE</scope>
    <source>
        <strain evidence="6">CBS 606.72</strain>
    </source>
</reference>
<evidence type="ECO:0000256" key="1">
    <source>
        <dbReference type="ARBA" id="ARBA00022737"/>
    </source>
</evidence>
<organism evidence="6 7">
    <name type="scientific">Immersiella caudata</name>
    <dbReference type="NCBI Taxonomy" id="314043"/>
    <lineage>
        <taxon>Eukaryota</taxon>
        <taxon>Fungi</taxon>
        <taxon>Dikarya</taxon>
        <taxon>Ascomycota</taxon>
        <taxon>Pezizomycotina</taxon>
        <taxon>Sordariomycetes</taxon>
        <taxon>Sordariomycetidae</taxon>
        <taxon>Sordariales</taxon>
        <taxon>Lasiosphaeriaceae</taxon>
        <taxon>Immersiella</taxon>
    </lineage>
</organism>
<protein>
    <recommendedName>
        <fullName evidence="8">Kelch repeat protein</fullName>
    </recommendedName>
</protein>
<keyword evidence="1" id="KW-0677">Repeat</keyword>
<keyword evidence="4" id="KW-1133">Transmembrane helix</keyword>
<dbReference type="Gene3D" id="2.120.10.80">
    <property type="entry name" value="Kelch-type beta propeller"/>
    <property type="match status" value="1"/>
</dbReference>
<dbReference type="Proteomes" id="UP001175000">
    <property type="component" value="Unassembled WGS sequence"/>
</dbReference>
<evidence type="ECO:0000256" key="4">
    <source>
        <dbReference type="SAM" id="Phobius"/>
    </source>
</evidence>
<dbReference type="PANTHER" id="PTHR47435">
    <property type="entry name" value="KELCH REPEAT PROTEIN (AFU_ORTHOLOGUE AFUA_5G12780)"/>
    <property type="match status" value="1"/>
</dbReference>
<evidence type="ECO:0000256" key="2">
    <source>
        <dbReference type="ARBA" id="ARBA00023004"/>
    </source>
</evidence>
<comment type="caution">
    <text evidence="6">The sequence shown here is derived from an EMBL/GenBank/DDBJ whole genome shotgun (WGS) entry which is preliminary data.</text>
</comment>
<feature type="transmembrane region" description="Helical" evidence="4">
    <location>
        <begin position="468"/>
        <end position="492"/>
    </location>
</feature>
<dbReference type="GO" id="GO:0019760">
    <property type="term" value="P:glucosinolate metabolic process"/>
    <property type="evidence" value="ECO:0007669"/>
    <property type="project" value="UniProtKB-ARBA"/>
</dbReference>
<keyword evidence="5" id="KW-0732">Signal</keyword>
<evidence type="ECO:0000313" key="7">
    <source>
        <dbReference type="Proteomes" id="UP001175000"/>
    </source>
</evidence>
<dbReference type="EMBL" id="JAULSU010000004">
    <property type="protein sequence ID" value="KAK0619317.1"/>
    <property type="molecule type" value="Genomic_DNA"/>
</dbReference>
<dbReference type="InterPro" id="IPR015915">
    <property type="entry name" value="Kelch-typ_b-propeller"/>
</dbReference>
<keyword evidence="2" id="KW-0408">Iron</keyword>
<feature type="region of interest" description="Disordered" evidence="3">
    <location>
        <begin position="533"/>
        <end position="562"/>
    </location>
</feature>
<evidence type="ECO:0000256" key="5">
    <source>
        <dbReference type="SAM" id="SignalP"/>
    </source>
</evidence>
<feature type="region of interest" description="Disordered" evidence="3">
    <location>
        <begin position="577"/>
        <end position="657"/>
    </location>
</feature>
<dbReference type="PANTHER" id="PTHR47435:SF4">
    <property type="entry name" value="KELCH REPEAT PROTEIN (AFU_ORTHOLOGUE AFUA_5G12780)"/>
    <property type="match status" value="1"/>
</dbReference>
<evidence type="ECO:0000313" key="6">
    <source>
        <dbReference type="EMBL" id="KAK0619317.1"/>
    </source>
</evidence>
<proteinExistence type="predicted"/>
<keyword evidence="4" id="KW-0812">Transmembrane</keyword>
<dbReference type="InterPro" id="IPR011043">
    <property type="entry name" value="Gal_Oxase/kelch_b-propeller"/>
</dbReference>
<feature type="compositionally biased region" description="Polar residues" evidence="3">
    <location>
        <begin position="577"/>
        <end position="591"/>
    </location>
</feature>
<feature type="chain" id="PRO_5041454811" description="Kelch repeat protein" evidence="5">
    <location>
        <begin position="21"/>
        <end position="657"/>
    </location>
</feature>
<dbReference type="SUPFAM" id="SSF50965">
    <property type="entry name" value="Galactose oxidase, central domain"/>
    <property type="match status" value="1"/>
</dbReference>
<name>A0AA39WPW7_9PEZI</name>
<keyword evidence="7" id="KW-1185">Reference proteome</keyword>
<feature type="signal peptide" evidence="5">
    <location>
        <begin position="1"/>
        <end position="20"/>
    </location>
</feature>
<keyword evidence="4" id="KW-0472">Membrane</keyword>
<evidence type="ECO:0008006" key="8">
    <source>
        <dbReference type="Google" id="ProtNLM"/>
    </source>
</evidence>